<keyword evidence="2" id="KW-0732">Signal</keyword>
<dbReference type="Ensembl" id="ENSCCRT00010061794.1">
    <property type="protein sequence ID" value="ENSCCRP00010056383.1"/>
    <property type="gene ID" value="ENSCCRG00010023911.1"/>
</dbReference>
<feature type="signal peptide" evidence="2">
    <location>
        <begin position="1"/>
        <end position="29"/>
    </location>
</feature>
<name>A0A8C1V1W9_CYPCA</name>
<dbReference type="Proteomes" id="UP000694700">
    <property type="component" value="Unplaced"/>
</dbReference>
<dbReference type="OMA" id="ENKQHIC"/>
<dbReference type="Proteomes" id="UP000694427">
    <property type="component" value="Unplaced"/>
</dbReference>
<dbReference type="AlphaFoldDB" id="A0A8C1V1W9"/>
<organism evidence="4 6">
    <name type="scientific">Cyprinus carpio</name>
    <name type="common">Common carp</name>
    <dbReference type="NCBI Taxonomy" id="7962"/>
    <lineage>
        <taxon>Eukaryota</taxon>
        <taxon>Metazoa</taxon>
        <taxon>Chordata</taxon>
        <taxon>Craniata</taxon>
        <taxon>Vertebrata</taxon>
        <taxon>Euteleostomi</taxon>
        <taxon>Actinopterygii</taxon>
        <taxon>Neopterygii</taxon>
        <taxon>Teleostei</taxon>
        <taxon>Ostariophysi</taxon>
        <taxon>Cypriniformes</taxon>
        <taxon>Cyprinidae</taxon>
        <taxon>Cyprininae</taxon>
        <taxon>Cyprinus</taxon>
    </lineage>
</organism>
<evidence type="ECO:0000313" key="5">
    <source>
        <dbReference type="Proteomes" id="UP000694427"/>
    </source>
</evidence>
<dbReference type="PANTHER" id="PTHR24271">
    <property type="entry name" value="KALLIKREIN-RELATED"/>
    <property type="match status" value="1"/>
</dbReference>
<sequence>MHFYFSINQPILIFLLSFLASVQVGIVNGTEDKPHSRPYMVSVQRKNKHKRGGFLLSEQFFILTAAHCWDGWRCYQIDVVCSM</sequence>
<dbReference type="InterPro" id="IPR018114">
    <property type="entry name" value="TRYPSIN_HIS"/>
</dbReference>
<reference evidence="4" key="1">
    <citation type="submission" date="2025-05" db="UniProtKB">
        <authorList>
            <consortium name="Ensembl"/>
        </authorList>
    </citation>
    <scope>IDENTIFICATION</scope>
</reference>
<dbReference type="InterPro" id="IPR001254">
    <property type="entry name" value="Trypsin_dom"/>
</dbReference>
<dbReference type="PROSITE" id="PS00134">
    <property type="entry name" value="TRYPSIN_HIS"/>
    <property type="match status" value="1"/>
</dbReference>
<accession>A0A8C1V1W9</accession>
<dbReference type="PANTHER" id="PTHR24271:SF87">
    <property type="entry name" value="ARGININE ESTERASE-LIKE-RELATED"/>
    <property type="match status" value="1"/>
</dbReference>
<proteinExistence type="predicted"/>
<dbReference type="Ensembl" id="ENSCCRT00015046764.1">
    <property type="protein sequence ID" value="ENSCCRP00015045241.1"/>
    <property type="gene ID" value="ENSCCRG00015018775.1"/>
</dbReference>
<evidence type="ECO:0000313" key="6">
    <source>
        <dbReference type="Proteomes" id="UP000694700"/>
    </source>
</evidence>
<keyword evidence="1" id="KW-1015">Disulfide bond</keyword>
<dbReference type="InterPro" id="IPR043504">
    <property type="entry name" value="Peptidase_S1_PA_chymotrypsin"/>
</dbReference>
<dbReference type="GO" id="GO:0004252">
    <property type="term" value="F:serine-type endopeptidase activity"/>
    <property type="evidence" value="ECO:0007669"/>
    <property type="project" value="InterPro"/>
</dbReference>
<evidence type="ECO:0000256" key="2">
    <source>
        <dbReference type="SAM" id="SignalP"/>
    </source>
</evidence>
<dbReference type="InterPro" id="IPR009003">
    <property type="entry name" value="Peptidase_S1_PA"/>
</dbReference>
<dbReference type="SUPFAM" id="SSF50494">
    <property type="entry name" value="Trypsin-like serine proteases"/>
    <property type="match status" value="1"/>
</dbReference>
<feature type="chain" id="PRO_5044676880" description="Peptidase S1 domain-containing protein" evidence="2">
    <location>
        <begin position="30"/>
        <end position="83"/>
    </location>
</feature>
<keyword evidence="5" id="KW-1185">Reference proteome</keyword>
<evidence type="ECO:0000313" key="4">
    <source>
        <dbReference type="Ensembl" id="ENSCCRP00015045241.1"/>
    </source>
</evidence>
<dbReference type="GO" id="GO:0006508">
    <property type="term" value="P:proteolysis"/>
    <property type="evidence" value="ECO:0007669"/>
    <property type="project" value="InterPro"/>
</dbReference>
<dbReference type="Pfam" id="PF00089">
    <property type="entry name" value="Trypsin"/>
    <property type="match status" value="1"/>
</dbReference>
<protein>
    <recommendedName>
        <fullName evidence="3">Peptidase S1 domain-containing protein</fullName>
    </recommendedName>
</protein>
<evidence type="ECO:0000259" key="3">
    <source>
        <dbReference type="Pfam" id="PF00089"/>
    </source>
</evidence>
<feature type="domain" description="Peptidase S1" evidence="3">
    <location>
        <begin position="26"/>
        <end position="79"/>
    </location>
</feature>
<dbReference type="Gene3D" id="2.40.10.10">
    <property type="entry name" value="Trypsin-like serine proteases"/>
    <property type="match status" value="1"/>
</dbReference>
<evidence type="ECO:0000256" key="1">
    <source>
        <dbReference type="ARBA" id="ARBA00023157"/>
    </source>
</evidence>